<organism evidence="10 11">
    <name type="scientific">Cytobacillus firmus</name>
    <name type="common">Bacillus firmus</name>
    <dbReference type="NCBI Taxonomy" id="1399"/>
    <lineage>
        <taxon>Bacteria</taxon>
        <taxon>Bacillati</taxon>
        <taxon>Bacillota</taxon>
        <taxon>Bacilli</taxon>
        <taxon>Bacillales</taxon>
        <taxon>Bacillaceae</taxon>
        <taxon>Cytobacillus</taxon>
    </lineage>
</organism>
<dbReference type="GO" id="GO:0005304">
    <property type="term" value="F:L-valine transmembrane transporter activity"/>
    <property type="evidence" value="ECO:0007669"/>
    <property type="project" value="TreeGrafter"/>
</dbReference>
<evidence type="ECO:0000256" key="7">
    <source>
        <dbReference type="ARBA" id="ARBA00022989"/>
    </source>
</evidence>
<name>A0A800N9K0_CYTFI</name>
<dbReference type="GO" id="GO:0015818">
    <property type="term" value="P:isoleucine transport"/>
    <property type="evidence" value="ECO:0007669"/>
    <property type="project" value="TreeGrafter"/>
</dbReference>
<sequence length="446" mass="47542">MKKFDSFFIGLMLFSMFFGAGNLIFPPYLGALSGTSFWLAITGFILTAVGLPFIVLLAISLAKGGIDAIASRVHPLFGTLFMVIIYLSIGPFLAIPRNAGVAFEMGVMPFINDSWNLSLVLFTYSAVFFLLVYVVSLNPAKMERFMGRWITPVLLLSVVILCTAAIMNFDTKQLAPSGGYDSGAFFKGFLEGYNTMDALAALAFGIVILTAIQKKGVHDEKQLSRYTLRAAIIAGGLLAAVYISLGLLGVKIAANGTFENGTAILSSASTLLFGKAGTAFIGAIFTLACFTTVVGLTSACGQYFSKLLPKVSYNLVITAVTLVGFTLSNLGLNQILKVSVPFLVTAYPLTIVLITLSFFNGFFRNPRKVYGSALLFTGVFAALGGLSTFGFDLGALQTLREVLPFASVGMEWVVPAAAGTALGILLSKTDRQQLDSAKQMDVKASL</sequence>
<dbReference type="RefSeq" id="WP_159345934.1">
    <property type="nucleotide sequence ID" value="NZ_JBALOT010000087.1"/>
</dbReference>
<keyword evidence="5 9" id="KW-0812">Transmembrane</keyword>
<evidence type="ECO:0000256" key="5">
    <source>
        <dbReference type="ARBA" id="ARBA00022692"/>
    </source>
</evidence>
<dbReference type="GO" id="GO:0015188">
    <property type="term" value="F:L-isoleucine transmembrane transporter activity"/>
    <property type="evidence" value="ECO:0007669"/>
    <property type="project" value="TreeGrafter"/>
</dbReference>
<dbReference type="OrthoDB" id="9783920at2"/>
<dbReference type="AlphaFoldDB" id="A0A800N9K0"/>
<feature type="transmembrane region" description="Helical" evidence="9">
    <location>
        <begin position="73"/>
        <end position="95"/>
    </location>
</feature>
<feature type="transmembrane region" description="Helical" evidence="9">
    <location>
        <begin position="189"/>
        <end position="209"/>
    </location>
</feature>
<dbReference type="NCBIfam" id="TIGR00796">
    <property type="entry name" value="livcs"/>
    <property type="match status" value="1"/>
</dbReference>
<feature type="transmembrane region" description="Helical" evidence="9">
    <location>
        <begin position="230"/>
        <end position="252"/>
    </location>
</feature>
<keyword evidence="3 9" id="KW-0813">Transport</keyword>
<feature type="transmembrane region" description="Helical" evidence="9">
    <location>
        <begin position="149"/>
        <end position="169"/>
    </location>
</feature>
<dbReference type="Pfam" id="PF05525">
    <property type="entry name" value="Branch_AA_trans"/>
    <property type="match status" value="1"/>
</dbReference>
<feature type="transmembrane region" description="Helical" evidence="9">
    <location>
        <begin position="311"/>
        <end position="332"/>
    </location>
</feature>
<dbReference type="GO" id="GO:0015190">
    <property type="term" value="F:L-leucine transmembrane transporter activity"/>
    <property type="evidence" value="ECO:0007669"/>
    <property type="project" value="TreeGrafter"/>
</dbReference>
<evidence type="ECO:0000313" key="11">
    <source>
        <dbReference type="Proteomes" id="UP000465778"/>
    </source>
</evidence>
<comment type="subcellular location">
    <subcellularLocation>
        <location evidence="1 9">Cell membrane</location>
        <topology evidence="1 9">Multi-pass membrane protein</topology>
    </subcellularLocation>
</comment>
<feature type="transmembrane region" description="Helical" evidence="9">
    <location>
        <begin position="37"/>
        <end position="61"/>
    </location>
</feature>
<feature type="transmembrane region" description="Helical" evidence="9">
    <location>
        <begin position="403"/>
        <end position="426"/>
    </location>
</feature>
<feature type="transmembrane region" description="Helical" evidence="9">
    <location>
        <begin position="338"/>
        <end position="362"/>
    </location>
</feature>
<feature type="transmembrane region" description="Helical" evidence="9">
    <location>
        <begin position="272"/>
        <end position="299"/>
    </location>
</feature>
<keyword evidence="7 9" id="KW-1133">Transmembrane helix</keyword>
<evidence type="ECO:0000256" key="2">
    <source>
        <dbReference type="ARBA" id="ARBA00008540"/>
    </source>
</evidence>
<dbReference type="PANTHER" id="PTHR30588">
    <property type="entry name" value="BRANCHED-CHAIN AMINO ACID TRANSPORT SYSTEM 2 CARRIER PROTEIN"/>
    <property type="match status" value="1"/>
</dbReference>
<dbReference type="InterPro" id="IPR004685">
    <property type="entry name" value="Brnchd-chn_aa_trnsp_Livcs"/>
</dbReference>
<feature type="transmembrane region" description="Helical" evidence="9">
    <location>
        <begin position="369"/>
        <end position="391"/>
    </location>
</feature>
<dbReference type="GO" id="GO:0015820">
    <property type="term" value="P:L-leucine transport"/>
    <property type="evidence" value="ECO:0007669"/>
    <property type="project" value="TreeGrafter"/>
</dbReference>
<keyword evidence="6 9" id="KW-0029">Amino-acid transport</keyword>
<evidence type="ECO:0000256" key="1">
    <source>
        <dbReference type="ARBA" id="ARBA00004651"/>
    </source>
</evidence>
<evidence type="ECO:0000256" key="3">
    <source>
        <dbReference type="ARBA" id="ARBA00022448"/>
    </source>
</evidence>
<comment type="caution">
    <text evidence="10">The sequence shown here is derived from an EMBL/GenBank/DDBJ whole genome shotgun (WGS) entry which is preliminary data.</text>
</comment>
<feature type="transmembrane region" description="Helical" evidence="9">
    <location>
        <begin position="115"/>
        <end position="137"/>
    </location>
</feature>
<feature type="transmembrane region" description="Helical" evidence="9">
    <location>
        <begin position="7"/>
        <end position="25"/>
    </location>
</feature>
<dbReference type="Proteomes" id="UP000465778">
    <property type="component" value="Unassembled WGS sequence"/>
</dbReference>
<protein>
    <recommendedName>
        <fullName evidence="9">Branched-chain amino acid transport system carrier protein</fullName>
    </recommendedName>
</protein>
<dbReference type="PANTHER" id="PTHR30588:SF0">
    <property type="entry name" value="BRANCHED-CHAIN AMINO ACID PERMEASE BRNQ"/>
    <property type="match status" value="1"/>
</dbReference>
<evidence type="ECO:0000256" key="9">
    <source>
        <dbReference type="RuleBase" id="RU362122"/>
    </source>
</evidence>
<comment type="function">
    <text evidence="9">Component of the transport system for branched-chain amino acids.</text>
</comment>
<dbReference type="EMBL" id="VDEM01000051">
    <property type="protein sequence ID" value="KAF0822639.1"/>
    <property type="molecule type" value="Genomic_DNA"/>
</dbReference>
<reference evidence="10 11" key="1">
    <citation type="journal article" date="2020" name="G3 (Bethesda)">
        <title>Whole Genome Sequencing and Comparative Genomics of Two Nematicidal Bacillus Strains Reveals a Wide Range of Possible Virulence Factors.</title>
        <authorList>
            <person name="Susic N."/>
            <person name="Janezic S."/>
            <person name="Rupnik M."/>
            <person name="Geric Stare B."/>
        </authorList>
    </citation>
    <scope>NUCLEOTIDE SEQUENCE [LARGE SCALE GENOMIC DNA]</scope>
    <source>
        <strain evidence="10 11">I-1582</strain>
    </source>
</reference>
<evidence type="ECO:0000256" key="6">
    <source>
        <dbReference type="ARBA" id="ARBA00022970"/>
    </source>
</evidence>
<evidence type="ECO:0000313" key="10">
    <source>
        <dbReference type="EMBL" id="KAF0822639.1"/>
    </source>
</evidence>
<proteinExistence type="inferred from homology"/>
<accession>A0A800N9K0</accession>
<comment type="similarity">
    <text evidence="2 9">Belongs to the branched chain amino acid transporter family.</text>
</comment>
<keyword evidence="4" id="KW-1003">Cell membrane</keyword>
<gene>
    <name evidence="10" type="ORF">KIS1582_3599</name>
</gene>
<dbReference type="GO" id="GO:0005886">
    <property type="term" value="C:plasma membrane"/>
    <property type="evidence" value="ECO:0007669"/>
    <property type="project" value="UniProtKB-SubCell"/>
</dbReference>
<keyword evidence="8 9" id="KW-0472">Membrane</keyword>
<evidence type="ECO:0000256" key="8">
    <source>
        <dbReference type="ARBA" id="ARBA00023136"/>
    </source>
</evidence>
<evidence type="ECO:0000256" key="4">
    <source>
        <dbReference type="ARBA" id="ARBA00022475"/>
    </source>
</evidence>